<evidence type="ECO:0000313" key="2">
    <source>
        <dbReference type="EMBL" id="QJA50432.1"/>
    </source>
</evidence>
<keyword evidence="1" id="KW-1133">Transmembrane helix</keyword>
<keyword evidence="1" id="KW-0812">Transmembrane</keyword>
<evidence type="ECO:0000256" key="1">
    <source>
        <dbReference type="SAM" id="Phobius"/>
    </source>
</evidence>
<keyword evidence="1" id="KW-0472">Membrane</keyword>
<feature type="transmembrane region" description="Helical" evidence="1">
    <location>
        <begin position="21"/>
        <end position="41"/>
    </location>
</feature>
<dbReference type="AlphaFoldDB" id="A0A6H1ZSJ1"/>
<reference evidence="2" key="1">
    <citation type="submission" date="2020-03" db="EMBL/GenBank/DDBJ databases">
        <title>The deep terrestrial virosphere.</title>
        <authorList>
            <person name="Holmfeldt K."/>
            <person name="Nilsson E."/>
            <person name="Simone D."/>
            <person name="Lopez-Fernandez M."/>
            <person name="Wu X."/>
            <person name="de Brujin I."/>
            <person name="Lundin D."/>
            <person name="Andersson A."/>
            <person name="Bertilsson S."/>
            <person name="Dopson M."/>
        </authorList>
    </citation>
    <scope>NUCLEOTIDE SEQUENCE</scope>
    <source>
        <strain evidence="2">TM448A01761</strain>
    </source>
</reference>
<proteinExistence type="predicted"/>
<dbReference type="EMBL" id="MT144195">
    <property type="protein sequence ID" value="QJA50432.1"/>
    <property type="molecule type" value="Genomic_DNA"/>
</dbReference>
<accession>A0A6H1ZSJ1</accession>
<protein>
    <submittedName>
        <fullName evidence="2">Uncharacterized protein</fullName>
    </submittedName>
</protein>
<organism evidence="2">
    <name type="scientific">viral metagenome</name>
    <dbReference type="NCBI Taxonomy" id="1070528"/>
    <lineage>
        <taxon>unclassified sequences</taxon>
        <taxon>metagenomes</taxon>
        <taxon>organismal metagenomes</taxon>
    </lineage>
</organism>
<name>A0A6H1ZSJ1_9ZZZZ</name>
<gene>
    <name evidence="2" type="ORF">TM448A01761_0005</name>
</gene>
<sequence length="71" mass="8582">MKLFRHSVQKYESGWSGEIRFFDVLYFALVINYIFGTRISLSVGIYKYEIGLVITNWDKFQIDYNHYENED</sequence>